<protein>
    <recommendedName>
        <fullName evidence="4">F-box domain-containing protein</fullName>
    </recommendedName>
</protein>
<dbReference type="PANTHER" id="PTHR13382:SF22">
    <property type="entry name" value="F-BOX PROTEIN SKIP14"/>
    <property type="match status" value="1"/>
</dbReference>
<dbReference type="SUPFAM" id="SSF52047">
    <property type="entry name" value="RNI-like"/>
    <property type="match status" value="1"/>
</dbReference>
<sequence>MALNFSHRPVFSGGLAEDNLRMGNGYRVEGISEMSGGGGGGGDGFGNGWVDVDNCFDYGNDRCDRGGVSATQESVSNDIIDRLPKDPFGMGIGTTFTAITGWLEDLDFDYGGYGGYDDYGGYHGEEIGTSGENYPLFAGLNFIWNNAVRFHTFPPQGGNLGMEENRFQGMSGFSEYSQREVGEASCSFSAESSRDMDGVMGFGLDYKDEAIASVSGGMDMNDVSFHEIDEHSPLSAIIFCLRYLGLSDLLAVERVCKYLHSTVRTDTLIWESIHVDQPLNERITDDVLLELTSRAQGKLQCLSLVECSRITDDGLRRVLEVNPKITKLSVPGCTRLSIEGIVGMLKAYKNSLGTQGVKHLHIGGLYGVTPKHFEEIKLLLSTDSKQQKYSHTDSQLQEHSRADSQLQEHFRADSQPKKHSNKPHFYCRWNLYLPCDDDRSIDIEVCPRCENLRLVYDCPAEGCQGVVGHASQVCRACTLCIPRCSQCGRCINDGEYEETFCLELLCSHCSHHLSKLLGKTNGKVGLIRPSSP</sequence>
<gene>
    <name evidence="2" type="ORF">VFH_VI055760</name>
</gene>
<dbReference type="InterPro" id="IPR032675">
    <property type="entry name" value="LRR_dom_sf"/>
</dbReference>
<dbReference type="Gene3D" id="3.80.10.10">
    <property type="entry name" value="Ribonuclease Inhibitor"/>
    <property type="match status" value="1"/>
</dbReference>
<evidence type="ECO:0000313" key="2">
    <source>
        <dbReference type="EMBL" id="CAI8617008.1"/>
    </source>
</evidence>
<evidence type="ECO:0008006" key="4">
    <source>
        <dbReference type="Google" id="ProtNLM"/>
    </source>
</evidence>
<evidence type="ECO:0000256" key="1">
    <source>
        <dbReference type="SAM" id="MobiDB-lite"/>
    </source>
</evidence>
<dbReference type="InterPro" id="IPR050648">
    <property type="entry name" value="F-box_LRR-repeat"/>
</dbReference>
<name>A0AAV1B6B4_VICFA</name>
<feature type="region of interest" description="Disordered" evidence="1">
    <location>
        <begin position="389"/>
        <end position="420"/>
    </location>
</feature>
<keyword evidence="3" id="KW-1185">Reference proteome</keyword>
<dbReference type="AlphaFoldDB" id="A0AAV1B6B4"/>
<dbReference type="GO" id="GO:0005737">
    <property type="term" value="C:cytoplasm"/>
    <property type="evidence" value="ECO:0007669"/>
    <property type="project" value="TreeGrafter"/>
</dbReference>
<reference evidence="2 3" key="1">
    <citation type="submission" date="2023-01" db="EMBL/GenBank/DDBJ databases">
        <authorList>
            <person name="Kreplak J."/>
        </authorList>
    </citation>
    <scope>NUCLEOTIDE SEQUENCE [LARGE SCALE GENOMIC DNA]</scope>
</reference>
<dbReference type="SUPFAM" id="SSF81383">
    <property type="entry name" value="F-box domain"/>
    <property type="match status" value="1"/>
</dbReference>
<proteinExistence type="predicted"/>
<dbReference type="EMBL" id="OX451741">
    <property type="protein sequence ID" value="CAI8617008.1"/>
    <property type="molecule type" value="Genomic_DNA"/>
</dbReference>
<dbReference type="InterPro" id="IPR036047">
    <property type="entry name" value="F-box-like_dom_sf"/>
</dbReference>
<accession>A0AAV1B6B4</accession>
<dbReference type="Proteomes" id="UP001157006">
    <property type="component" value="Chromosome 6"/>
</dbReference>
<evidence type="ECO:0000313" key="3">
    <source>
        <dbReference type="Proteomes" id="UP001157006"/>
    </source>
</evidence>
<feature type="compositionally biased region" description="Basic and acidic residues" evidence="1">
    <location>
        <begin position="396"/>
        <end position="416"/>
    </location>
</feature>
<organism evidence="2 3">
    <name type="scientific">Vicia faba</name>
    <name type="common">Broad bean</name>
    <name type="synonym">Faba vulgaris</name>
    <dbReference type="NCBI Taxonomy" id="3906"/>
    <lineage>
        <taxon>Eukaryota</taxon>
        <taxon>Viridiplantae</taxon>
        <taxon>Streptophyta</taxon>
        <taxon>Embryophyta</taxon>
        <taxon>Tracheophyta</taxon>
        <taxon>Spermatophyta</taxon>
        <taxon>Magnoliopsida</taxon>
        <taxon>eudicotyledons</taxon>
        <taxon>Gunneridae</taxon>
        <taxon>Pentapetalae</taxon>
        <taxon>rosids</taxon>
        <taxon>fabids</taxon>
        <taxon>Fabales</taxon>
        <taxon>Fabaceae</taxon>
        <taxon>Papilionoideae</taxon>
        <taxon>50 kb inversion clade</taxon>
        <taxon>NPAAA clade</taxon>
        <taxon>Hologalegina</taxon>
        <taxon>IRL clade</taxon>
        <taxon>Fabeae</taxon>
        <taxon>Vicia</taxon>
    </lineage>
</organism>
<dbReference type="PANTHER" id="PTHR13382">
    <property type="entry name" value="MITOCHONDRIAL ATP SYNTHASE COUPLING FACTOR B"/>
    <property type="match status" value="1"/>
</dbReference>